<name>A0ABN9TVA4_9DINO</name>
<comment type="caution">
    <text evidence="1">The sequence shown here is derived from an EMBL/GenBank/DDBJ whole genome shotgun (WGS) entry which is preliminary data.</text>
</comment>
<evidence type="ECO:0000313" key="1">
    <source>
        <dbReference type="EMBL" id="CAK0849775.1"/>
    </source>
</evidence>
<sequence length="238" mass="26122">QAETLAHKLITTGQEAVENSKHGFREDLYKKHISADPIAARLPYGIVTHLVSLYGWKRLELNKLIKFTGVTLPGVDSIHRRSWVVILKAKFLPPDLAAAIPNASNKGIFCKDPKLKDVLKSAPAALALWQILHGFMRKHTKDDSEDEKLAMRIAVVMLDNCIDSVTVEEFSNKLGVGLVTDTVAGIQNGIGQKGNIAYMPAACFQGTMQSLAPTECAEDIVKLQENILSRDLVDYAMG</sequence>
<reference evidence="1" key="1">
    <citation type="submission" date="2023-10" db="EMBL/GenBank/DDBJ databases">
        <authorList>
            <person name="Chen Y."/>
            <person name="Shah S."/>
            <person name="Dougan E. K."/>
            <person name="Thang M."/>
            <person name="Chan C."/>
        </authorList>
    </citation>
    <scope>NUCLEOTIDE SEQUENCE [LARGE SCALE GENOMIC DNA]</scope>
</reference>
<proteinExistence type="predicted"/>
<feature type="non-terminal residue" evidence="1">
    <location>
        <position position="238"/>
    </location>
</feature>
<gene>
    <name evidence="1" type="ORF">PCOR1329_LOCUS42376</name>
</gene>
<keyword evidence="2" id="KW-1185">Reference proteome</keyword>
<dbReference type="Proteomes" id="UP001189429">
    <property type="component" value="Unassembled WGS sequence"/>
</dbReference>
<dbReference type="EMBL" id="CAUYUJ010015090">
    <property type="protein sequence ID" value="CAK0849775.1"/>
    <property type="molecule type" value="Genomic_DNA"/>
</dbReference>
<protein>
    <submittedName>
        <fullName evidence="1">Uncharacterized protein</fullName>
    </submittedName>
</protein>
<accession>A0ABN9TVA4</accession>
<evidence type="ECO:0000313" key="2">
    <source>
        <dbReference type="Proteomes" id="UP001189429"/>
    </source>
</evidence>
<feature type="non-terminal residue" evidence="1">
    <location>
        <position position="1"/>
    </location>
</feature>
<organism evidence="1 2">
    <name type="scientific">Prorocentrum cordatum</name>
    <dbReference type="NCBI Taxonomy" id="2364126"/>
    <lineage>
        <taxon>Eukaryota</taxon>
        <taxon>Sar</taxon>
        <taxon>Alveolata</taxon>
        <taxon>Dinophyceae</taxon>
        <taxon>Prorocentrales</taxon>
        <taxon>Prorocentraceae</taxon>
        <taxon>Prorocentrum</taxon>
    </lineage>
</organism>